<dbReference type="Gene3D" id="3.90.1200.10">
    <property type="match status" value="1"/>
</dbReference>
<evidence type="ECO:0000256" key="1">
    <source>
        <dbReference type="SAM" id="MobiDB-lite"/>
    </source>
</evidence>
<dbReference type="Pfam" id="PF01636">
    <property type="entry name" value="APH"/>
    <property type="match status" value="1"/>
</dbReference>
<name>A0A417ZBC8_9MICO</name>
<dbReference type="AlphaFoldDB" id="A0A417ZBC8"/>
<proteinExistence type="predicted"/>
<protein>
    <submittedName>
        <fullName evidence="3">Aminoglycoside phosphotransferase</fullName>
    </submittedName>
</protein>
<feature type="domain" description="Aminoglycoside phosphotransferase" evidence="2">
    <location>
        <begin position="38"/>
        <end position="249"/>
    </location>
</feature>
<sequence length="384" mass="41241">MLRSPVLLAALADAAVPGIRPVKVEGLAVPAGAVYQSAHVTGQDGRVWVVRSALTGAAGAELAASDALVQLLDRRLAFDLPRVEGSARPKEGPAVAVYAQPRGNALEWNDLQGRTAAARAVGVALAKLHDVDPRVVEEAGLPSYDAETYRQRLLADLDRAADTKRVPSALLSRWEEALEAPELWRFSTCVTHGPLRGEDVLVDEGEVSAITGWEHAGVADPARDFSLLWTHAPQQAFDTAFEAYAAERSDRPDSYLERRIRLMGEMELAYALLASRTMGEEELVEYHAEALEELAFDVEDDTSLVPPPRRAGIEPIDLEAPLDPADIESVGEGDLAPDDDLTVEIPVRVARAEGDAPAEDGATSTGATRVDADTPKTRLPQRGS</sequence>
<keyword evidence="3" id="KW-0808">Transferase</keyword>
<evidence type="ECO:0000313" key="4">
    <source>
        <dbReference type="Proteomes" id="UP000285376"/>
    </source>
</evidence>
<dbReference type="EMBL" id="QWLM01000001">
    <property type="protein sequence ID" value="RHW47950.1"/>
    <property type="molecule type" value="Genomic_DNA"/>
</dbReference>
<dbReference type="InterPro" id="IPR011009">
    <property type="entry name" value="Kinase-like_dom_sf"/>
</dbReference>
<gene>
    <name evidence="3" type="ORF">D1832_00405</name>
</gene>
<comment type="caution">
    <text evidence="3">The sequence shown here is derived from an EMBL/GenBank/DDBJ whole genome shotgun (WGS) entry which is preliminary data.</text>
</comment>
<dbReference type="RefSeq" id="WP_118912149.1">
    <property type="nucleotide sequence ID" value="NZ_CBCRVH010000001.1"/>
</dbReference>
<dbReference type="GO" id="GO:0016740">
    <property type="term" value="F:transferase activity"/>
    <property type="evidence" value="ECO:0007669"/>
    <property type="project" value="UniProtKB-KW"/>
</dbReference>
<evidence type="ECO:0000259" key="2">
    <source>
        <dbReference type="Pfam" id="PF01636"/>
    </source>
</evidence>
<dbReference type="Proteomes" id="UP000285376">
    <property type="component" value="Unassembled WGS sequence"/>
</dbReference>
<dbReference type="SUPFAM" id="SSF56112">
    <property type="entry name" value="Protein kinase-like (PK-like)"/>
    <property type="match status" value="1"/>
</dbReference>
<accession>A0A417ZBC8</accession>
<reference evidence="3 4" key="1">
    <citation type="submission" date="2018-08" db="EMBL/GenBank/DDBJ databases">
        <title>Whole genome sequence analysis of Dermacoccus abyssi bacteria isolated from Deep Mariana trench Micromonospora spp reveals genes involved in the environmental adaptation and production of secondary metabolites.</title>
        <authorList>
            <person name="Abdel-Mageed W.M."/>
            <person name="Lehri B."/>
            <person name="Nouioui I."/>
            <person name="Goodfellow I."/>
            <person name="Jaspars M."/>
            <person name="Karlyshev A."/>
        </authorList>
    </citation>
    <scope>NUCLEOTIDE SEQUENCE [LARGE SCALE GENOMIC DNA]</scope>
    <source>
        <strain evidence="3 4">MT1.1</strain>
    </source>
</reference>
<evidence type="ECO:0000313" key="3">
    <source>
        <dbReference type="EMBL" id="RHW47950.1"/>
    </source>
</evidence>
<dbReference type="InterPro" id="IPR002575">
    <property type="entry name" value="Aminoglycoside_PTrfase"/>
</dbReference>
<feature type="region of interest" description="Disordered" evidence="1">
    <location>
        <begin position="350"/>
        <end position="384"/>
    </location>
</feature>
<organism evidence="3 4">
    <name type="scientific">Dermacoccus abyssi</name>
    <dbReference type="NCBI Taxonomy" id="322596"/>
    <lineage>
        <taxon>Bacteria</taxon>
        <taxon>Bacillati</taxon>
        <taxon>Actinomycetota</taxon>
        <taxon>Actinomycetes</taxon>
        <taxon>Micrococcales</taxon>
        <taxon>Dermacoccaceae</taxon>
        <taxon>Dermacoccus</taxon>
    </lineage>
</organism>